<keyword evidence="2" id="KW-1185">Reference proteome</keyword>
<dbReference type="EMBL" id="JAHRHJ020002236">
    <property type="protein sequence ID" value="KAH9292806.1"/>
    <property type="molecule type" value="Genomic_DNA"/>
</dbReference>
<name>A0AA38C1C9_TAXCH</name>
<gene>
    <name evidence="1" type="ORF">KI387_042008</name>
</gene>
<dbReference type="AlphaFoldDB" id="A0AA38C1C9"/>
<sequence>IETTNNHIAAPRKNQNTDYVEGIIEVDMHSTQYQTNETYDNMPDLEDITVEIPDPKDILHIG</sequence>
<accession>A0AA38C1C9</accession>
<proteinExistence type="predicted"/>
<evidence type="ECO:0000313" key="2">
    <source>
        <dbReference type="Proteomes" id="UP000824469"/>
    </source>
</evidence>
<feature type="non-terminal residue" evidence="1">
    <location>
        <position position="62"/>
    </location>
</feature>
<organism evidence="1 2">
    <name type="scientific">Taxus chinensis</name>
    <name type="common">Chinese yew</name>
    <name type="synonym">Taxus wallichiana var. chinensis</name>
    <dbReference type="NCBI Taxonomy" id="29808"/>
    <lineage>
        <taxon>Eukaryota</taxon>
        <taxon>Viridiplantae</taxon>
        <taxon>Streptophyta</taxon>
        <taxon>Embryophyta</taxon>
        <taxon>Tracheophyta</taxon>
        <taxon>Spermatophyta</taxon>
        <taxon>Pinopsida</taxon>
        <taxon>Pinidae</taxon>
        <taxon>Conifers II</taxon>
        <taxon>Cupressales</taxon>
        <taxon>Taxaceae</taxon>
        <taxon>Taxus</taxon>
    </lineage>
</organism>
<protein>
    <submittedName>
        <fullName evidence="1">Uncharacterized protein</fullName>
    </submittedName>
</protein>
<feature type="non-terminal residue" evidence="1">
    <location>
        <position position="1"/>
    </location>
</feature>
<comment type="caution">
    <text evidence="1">The sequence shown here is derived from an EMBL/GenBank/DDBJ whole genome shotgun (WGS) entry which is preliminary data.</text>
</comment>
<dbReference type="Proteomes" id="UP000824469">
    <property type="component" value="Unassembled WGS sequence"/>
</dbReference>
<reference evidence="1 2" key="1">
    <citation type="journal article" date="2021" name="Nat. Plants">
        <title>The Taxus genome provides insights into paclitaxel biosynthesis.</title>
        <authorList>
            <person name="Xiong X."/>
            <person name="Gou J."/>
            <person name="Liao Q."/>
            <person name="Li Y."/>
            <person name="Zhou Q."/>
            <person name="Bi G."/>
            <person name="Li C."/>
            <person name="Du R."/>
            <person name="Wang X."/>
            <person name="Sun T."/>
            <person name="Guo L."/>
            <person name="Liang H."/>
            <person name="Lu P."/>
            <person name="Wu Y."/>
            <person name="Zhang Z."/>
            <person name="Ro D.K."/>
            <person name="Shang Y."/>
            <person name="Huang S."/>
            <person name="Yan J."/>
        </authorList>
    </citation>
    <scope>NUCLEOTIDE SEQUENCE [LARGE SCALE GENOMIC DNA]</scope>
    <source>
        <strain evidence="1">Ta-2019</strain>
    </source>
</reference>
<evidence type="ECO:0000313" key="1">
    <source>
        <dbReference type="EMBL" id="KAH9292806.1"/>
    </source>
</evidence>